<evidence type="ECO:0000313" key="2">
    <source>
        <dbReference type="EMBL" id="RDW17319.1"/>
    </source>
</evidence>
<dbReference type="Pfam" id="PF23491">
    <property type="entry name" value="bPH_8"/>
    <property type="match status" value="1"/>
</dbReference>
<evidence type="ECO:0000259" key="1">
    <source>
        <dbReference type="Pfam" id="PF23491"/>
    </source>
</evidence>
<dbReference type="Proteomes" id="UP000256520">
    <property type="component" value="Unassembled WGS sequence"/>
</dbReference>
<dbReference type="OrthoDB" id="2623008at2"/>
<sequence length="84" mass="9733">MEIKVYRKNESLYIKWLLSKFEIKLSDITGVLNDDTYSGDEKSAIRIGFPYGNTDRVVIKTKTESYIIYSSIDGLKEKILSYLN</sequence>
<dbReference type="RefSeq" id="WP_115750330.1">
    <property type="nucleotide sequence ID" value="NZ_PIOD01000014.1"/>
</dbReference>
<name>A0A3D8PQ42_9BACI</name>
<reference evidence="3" key="1">
    <citation type="submission" date="2017-11" db="EMBL/GenBank/DDBJ databases">
        <authorList>
            <person name="Zhu W."/>
        </authorList>
    </citation>
    <scope>NUCLEOTIDE SEQUENCE [LARGE SCALE GENOMIC DNA]</scope>
    <source>
        <strain evidence="3">CAU 1051</strain>
    </source>
</reference>
<protein>
    <recommendedName>
        <fullName evidence="1">Sublancin immunity protein SunI-like PH domain-containing protein</fullName>
    </recommendedName>
</protein>
<comment type="caution">
    <text evidence="2">The sequence shown here is derived from an EMBL/GenBank/DDBJ whole genome shotgun (WGS) entry which is preliminary data.</text>
</comment>
<proteinExistence type="predicted"/>
<evidence type="ECO:0000313" key="3">
    <source>
        <dbReference type="Proteomes" id="UP000256520"/>
    </source>
</evidence>
<keyword evidence="3" id="KW-1185">Reference proteome</keyword>
<dbReference type="EMBL" id="PIOD01000014">
    <property type="protein sequence ID" value="RDW17319.1"/>
    <property type="molecule type" value="Genomic_DNA"/>
</dbReference>
<dbReference type="AlphaFoldDB" id="A0A3D8PQ42"/>
<gene>
    <name evidence="2" type="ORF">CWR45_13085</name>
</gene>
<accession>A0A3D8PQ42</accession>
<organism evidence="2 3">
    <name type="scientific">Oceanobacillus chungangensis</name>
    <dbReference type="NCBI Taxonomy" id="1229152"/>
    <lineage>
        <taxon>Bacteria</taxon>
        <taxon>Bacillati</taxon>
        <taxon>Bacillota</taxon>
        <taxon>Bacilli</taxon>
        <taxon>Bacillales</taxon>
        <taxon>Bacillaceae</taxon>
        <taxon>Oceanobacillus</taxon>
    </lineage>
</organism>
<feature type="domain" description="Sublancin immunity protein SunI-like PH" evidence="1">
    <location>
        <begin position="1"/>
        <end position="80"/>
    </location>
</feature>
<dbReference type="InterPro" id="IPR055365">
    <property type="entry name" value="PH_SunI-like"/>
</dbReference>